<keyword evidence="2" id="KW-1185">Reference proteome</keyword>
<proteinExistence type="predicted"/>
<sequence>MVPTLPTLNLSKREAIVLFPSSPEPMELMEPMESTEPVFALKYLDHLSLSLESLPPPTGMSMEEETTIEVLHHIEQELGELLNHPDLKHYSQFKKVIHDIQWIQLKLANPPSSH</sequence>
<gene>
    <name evidence="1" type="ORF">M231_04906</name>
</gene>
<dbReference type="Proteomes" id="UP000289152">
    <property type="component" value="Unassembled WGS sequence"/>
</dbReference>
<reference evidence="1 2" key="1">
    <citation type="submission" date="2016-06" db="EMBL/GenBank/DDBJ databases">
        <title>Evolution of pathogenesis and genome organization in the Tremellales.</title>
        <authorList>
            <person name="Cuomo C."/>
            <person name="Litvintseva A."/>
            <person name="Heitman J."/>
            <person name="Chen Y."/>
            <person name="Sun S."/>
            <person name="Springer D."/>
            <person name="Dromer F."/>
            <person name="Young S."/>
            <person name="Zeng Q."/>
            <person name="Chapman S."/>
            <person name="Gujja S."/>
            <person name="Saif S."/>
            <person name="Birren B."/>
        </authorList>
    </citation>
    <scope>NUCLEOTIDE SEQUENCE [LARGE SCALE GENOMIC DNA]</scope>
    <source>
        <strain evidence="1 2">ATCC 28783</strain>
    </source>
</reference>
<name>A0A4Q1BJK2_TREME</name>
<evidence type="ECO:0000313" key="1">
    <source>
        <dbReference type="EMBL" id="RXK37816.1"/>
    </source>
</evidence>
<comment type="caution">
    <text evidence="1">The sequence shown here is derived from an EMBL/GenBank/DDBJ whole genome shotgun (WGS) entry which is preliminary data.</text>
</comment>
<dbReference type="InParanoid" id="A0A4Q1BJK2"/>
<dbReference type="AlphaFoldDB" id="A0A4Q1BJK2"/>
<organism evidence="1 2">
    <name type="scientific">Tremella mesenterica</name>
    <name type="common">Jelly fungus</name>
    <dbReference type="NCBI Taxonomy" id="5217"/>
    <lineage>
        <taxon>Eukaryota</taxon>
        <taxon>Fungi</taxon>
        <taxon>Dikarya</taxon>
        <taxon>Basidiomycota</taxon>
        <taxon>Agaricomycotina</taxon>
        <taxon>Tremellomycetes</taxon>
        <taxon>Tremellales</taxon>
        <taxon>Tremellaceae</taxon>
        <taxon>Tremella</taxon>
    </lineage>
</organism>
<evidence type="ECO:0000313" key="2">
    <source>
        <dbReference type="Proteomes" id="UP000289152"/>
    </source>
</evidence>
<dbReference type="EMBL" id="SDIL01000059">
    <property type="protein sequence ID" value="RXK37816.1"/>
    <property type="molecule type" value="Genomic_DNA"/>
</dbReference>
<protein>
    <submittedName>
        <fullName evidence="1">Uncharacterized protein</fullName>
    </submittedName>
</protein>
<accession>A0A4Q1BJK2</accession>